<dbReference type="Pfam" id="PF14230">
    <property type="entry name" value="DUF4333"/>
    <property type="match status" value="1"/>
</dbReference>
<evidence type="ECO:0000256" key="7">
    <source>
        <dbReference type="PROSITE-ProRule" id="PRU10141"/>
    </source>
</evidence>
<dbReference type="Gene3D" id="1.10.510.10">
    <property type="entry name" value="Transferase(Phosphotransferase) domain 1"/>
    <property type="match status" value="1"/>
</dbReference>
<evidence type="ECO:0000259" key="10">
    <source>
        <dbReference type="PROSITE" id="PS50011"/>
    </source>
</evidence>
<evidence type="ECO:0000256" key="9">
    <source>
        <dbReference type="SAM" id="Phobius"/>
    </source>
</evidence>
<reference evidence="12" key="1">
    <citation type="journal article" date="2019" name="Int. J. Syst. Evol. Microbiol.">
        <title>The Global Catalogue of Microorganisms (GCM) 10K type strain sequencing project: providing services to taxonomists for standard genome sequencing and annotation.</title>
        <authorList>
            <consortium name="The Broad Institute Genomics Platform"/>
            <consortium name="The Broad Institute Genome Sequencing Center for Infectious Disease"/>
            <person name="Wu L."/>
            <person name="Ma J."/>
        </authorList>
    </citation>
    <scope>NUCLEOTIDE SEQUENCE [LARGE SCALE GENOMIC DNA]</scope>
    <source>
        <strain evidence="12">CGMCC 4.7093</strain>
    </source>
</reference>
<name>A0ABV9YGV6_9PSEU</name>
<evidence type="ECO:0000256" key="8">
    <source>
        <dbReference type="SAM" id="MobiDB-lite"/>
    </source>
</evidence>
<dbReference type="InterPro" id="IPR000719">
    <property type="entry name" value="Prot_kinase_dom"/>
</dbReference>
<evidence type="ECO:0000256" key="4">
    <source>
        <dbReference type="ARBA" id="ARBA00022741"/>
    </source>
</evidence>
<dbReference type="PROSITE" id="PS00107">
    <property type="entry name" value="PROTEIN_KINASE_ATP"/>
    <property type="match status" value="1"/>
</dbReference>
<dbReference type="Pfam" id="PF00069">
    <property type="entry name" value="Pkinase"/>
    <property type="match status" value="1"/>
</dbReference>
<evidence type="ECO:0000256" key="6">
    <source>
        <dbReference type="ARBA" id="ARBA00022840"/>
    </source>
</evidence>
<evidence type="ECO:0000313" key="12">
    <source>
        <dbReference type="Proteomes" id="UP001595947"/>
    </source>
</evidence>
<feature type="compositionally biased region" description="Pro residues" evidence="8">
    <location>
        <begin position="310"/>
        <end position="325"/>
    </location>
</feature>
<accession>A0ABV9YGV6</accession>
<comment type="caution">
    <text evidence="11">The sequence shown here is derived from an EMBL/GenBank/DDBJ whole genome shotgun (WGS) entry which is preliminary data.</text>
</comment>
<dbReference type="RefSeq" id="WP_378034918.1">
    <property type="nucleotide sequence ID" value="NZ_JBHSIV010000004.1"/>
</dbReference>
<dbReference type="GO" id="GO:0016301">
    <property type="term" value="F:kinase activity"/>
    <property type="evidence" value="ECO:0007669"/>
    <property type="project" value="UniProtKB-KW"/>
</dbReference>
<dbReference type="CDD" id="cd14014">
    <property type="entry name" value="STKc_PknB_like"/>
    <property type="match status" value="1"/>
</dbReference>
<keyword evidence="4 7" id="KW-0547">Nucleotide-binding</keyword>
<feature type="region of interest" description="Disordered" evidence="8">
    <location>
        <begin position="278"/>
        <end position="359"/>
    </location>
</feature>
<feature type="transmembrane region" description="Helical" evidence="9">
    <location>
        <begin position="364"/>
        <end position="385"/>
    </location>
</feature>
<evidence type="ECO:0000256" key="3">
    <source>
        <dbReference type="ARBA" id="ARBA00022679"/>
    </source>
</evidence>
<keyword evidence="6 7" id="KW-0067">ATP-binding</keyword>
<keyword evidence="9" id="KW-1133">Transmembrane helix</keyword>
<dbReference type="Gene3D" id="3.30.200.20">
    <property type="entry name" value="Phosphorylase Kinase, domain 1"/>
    <property type="match status" value="1"/>
</dbReference>
<keyword evidence="5 11" id="KW-0418">Kinase</keyword>
<feature type="compositionally biased region" description="Low complexity" evidence="8">
    <location>
        <begin position="300"/>
        <end position="309"/>
    </location>
</feature>
<evidence type="ECO:0000256" key="2">
    <source>
        <dbReference type="ARBA" id="ARBA00022527"/>
    </source>
</evidence>
<dbReference type="InterPro" id="IPR017441">
    <property type="entry name" value="Protein_kinase_ATP_BS"/>
</dbReference>
<keyword evidence="9" id="KW-0812">Transmembrane</keyword>
<evidence type="ECO:0000256" key="5">
    <source>
        <dbReference type="ARBA" id="ARBA00022777"/>
    </source>
</evidence>
<evidence type="ECO:0000313" key="11">
    <source>
        <dbReference type="EMBL" id="MFC5061564.1"/>
    </source>
</evidence>
<organism evidence="11 12">
    <name type="scientific">Actinomycetospora atypica</name>
    <dbReference type="NCBI Taxonomy" id="1290095"/>
    <lineage>
        <taxon>Bacteria</taxon>
        <taxon>Bacillati</taxon>
        <taxon>Actinomycetota</taxon>
        <taxon>Actinomycetes</taxon>
        <taxon>Pseudonocardiales</taxon>
        <taxon>Pseudonocardiaceae</taxon>
        <taxon>Actinomycetospora</taxon>
    </lineage>
</organism>
<dbReference type="PANTHER" id="PTHR43289">
    <property type="entry name" value="MITOGEN-ACTIVATED PROTEIN KINASE KINASE KINASE 20-RELATED"/>
    <property type="match status" value="1"/>
</dbReference>
<feature type="binding site" evidence="7">
    <location>
        <position position="38"/>
    </location>
    <ligand>
        <name>ATP</name>
        <dbReference type="ChEBI" id="CHEBI:30616"/>
    </ligand>
</feature>
<keyword evidence="3" id="KW-0808">Transferase</keyword>
<dbReference type="PROSITE" id="PS50011">
    <property type="entry name" value="PROTEIN_KINASE_DOM"/>
    <property type="match status" value="1"/>
</dbReference>
<dbReference type="PANTHER" id="PTHR43289:SF6">
    <property type="entry name" value="SERINE_THREONINE-PROTEIN KINASE NEKL-3"/>
    <property type="match status" value="1"/>
</dbReference>
<dbReference type="PROSITE" id="PS00108">
    <property type="entry name" value="PROTEIN_KINASE_ST"/>
    <property type="match status" value="1"/>
</dbReference>
<dbReference type="EC" id="2.7.11.1" evidence="1"/>
<sequence length="488" mass="51477">MAGEFFGPYRVGTRLGKGGMGEVHEAFDTHRERTVALKRLHGEDQDDPDVRERFRRESRIAARLDSPHVVPIHDFGVIDGRMYIDMRLVRGRDLGALIQTDGALSPERAVHIIEQVADALDAAHQAGIVHRDVKPSNVLLAARDFVYLADFGIVHVREATEQPRLTATGSTLGTPAYMAPEQLRGAPFDQRLDVYALGCVLFEALTGRPPFVGEHMAVMLSHLNDTPPRPSSLVSLPAGLDDVVLTALAKDAAGRFPTTGALAIAAAEVIRRDAKAAESLTEQRTFETAPARPAPPRIQPMTPRTTPPAAFRPPAPPRPAPPAHRPLPDDRPPGPGADVTGPIPRPVVPQAPEPPVSARSGAPAGVVALVLAVVVPPVGAVLGFLARRGGDVRRGTIALALGAALTVLVVVAAILLLRTPAVPASTVEAQIVAQSGLTASQVSCPDSLPAQVGASVVCTVSNGGRTQQLRASVTTVNDDQVTFDITAE</sequence>
<feature type="compositionally biased region" description="Pro residues" evidence="8">
    <location>
        <begin position="343"/>
        <end position="355"/>
    </location>
</feature>
<dbReference type="SUPFAM" id="SSF56112">
    <property type="entry name" value="Protein kinase-like (PK-like)"/>
    <property type="match status" value="1"/>
</dbReference>
<dbReference type="InterPro" id="IPR025637">
    <property type="entry name" value="DUF4333"/>
</dbReference>
<dbReference type="InterPro" id="IPR011009">
    <property type="entry name" value="Kinase-like_dom_sf"/>
</dbReference>
<proteinExistence type="predicted"/>
<gene>
    <name evidence="11" type="ORF">ACFPBZ_05055</name>
</gene>
<dbReference type="EMBL" id="JBHSIV010000004">
    <property type="protein sequence ID" value="MFC5061564.1"/>
    <property type="molecule type" value="Genomic_DNA"/>
</dbReference>
<dbReference type="InterPro" id="IPR008271">
    <property type="entry name" value="Ser/Thr_kinase_AS"/>
</dbReference>
<dbReference type="SMART" id="SM00220">
    <property type="entry name" value="S_TKc"/>
    <property type="match status" value="1"/>
</dbReference>
<feature type="transmembrane region" description="Helical" evidence="9">
    <location>
        <begin position="397"/>
        <end position="417"/>
    </location>
</feature>
<protein>
    <recommendedName>
        <fullName evidence="1">non-specific serine/threonine protein kinase</fullName>
        <ecNumber evidence="1">2.7.11.1</ecNumber>
    </recommendedName>
</protein>
<evidence type="ECO:0000256" key="1">
    <source>
        <dbReference type="ARBA" id="ARBA00012513"/>
    </source>
</evidence>
<feature type="domain" description="Protein kinase" evidence="10">
    <location>
        <begin position="9"/>
        <end position="270"/>
    </location>
</feature>
<keyword evidence="12" id="KW-1185">Reference proteome</keyword>
<keyword evidence="2" id="KW-0723">Serine/threonine-protein kinase</keyword>
<dbReference type="Proteomes" id="UP001595947">
    <property type="component" value="Unassembled WGS sequence"/>
</dbReference>
<keyword evidence="9" id="KW-0472">Membrane</keyword>